<sequence length="128" mass="14554">MSGKKQPIVPTMDKRILTLYLRLLALAGELRNRASFGCVHLFTEEYVVQAHASWRLELKVPELDDYHRQPEGADYLPIPPSAEEALELLERIVTTCRGVRGLESPTVPAVADLLEAEQLLQRRPPQRR</sequence>
<proteinExistence type="predicted"/>
<accession>A0A7W9W754</accession>
<protein>
    <submittedName>
        <fullName evidence="1">Uncharacterized protein</fullName>
    </submittedName>
</protein>
<dbReference type="AlphaFoldDB" id="A0A7W9W754"/>
<organism evidence="1 2">
    <name type="scientific">Armatimonas rosea</name>
    <dbReference type="NCBI Taxonomy" id="685828"/>
    <lineage>
        <taxon>Bacteria</taxon>
        <taxon>Bacillati</taxon>
        <taxon>Armatimonadota</taxon>
        <taxon>Armatimonadia</taxon>
        <taxon>Armatimonadales</taxon>
        <taxon>Armatimonadaceae</taxon>
        <taxon>Armatimonas</taxon>
    </lineage>
</organism>
<dbReference type="RefSeq" id="WP_184196264.1">
    <property type="nucleotide sequence ID" value="NZ_JACHGW010000002.1"/>
</dbReference>
<keyword evidence="2" id="KW-1185">Reference proteome</keyword>
<name>A0A7W9W754_ARMRO</name>
<evidence type="ECO:0000313" key="2">
    <source>
        <dbReference type="Proteomes" id="UP000520814"/>
    </source>
</evidence>
<reference evidence="1 2" key="1">
    <citation type="submission" date="2020-08" db="EMBL/GenBank/DDBJ databases">
        <title>Genomic Encyclopedia of Type Strains, Phase IV (KMG-IV): sequencing the most valuable type-strain genomes for metagenomic binning, comparative biology and taxonomic classification.</title>
        <authorList>
            <person name="Goeker M."/>
        </authorList>
    </citation>
    <scope>NUCLEOTIDE SEQUENCE [LARGE SCALE GENOMIC DNA]</scope>
    <source>
        <strain evidence="1 2">DSM 23562</strain>
    </source>
</reference>
<evidence type="ECO:0000313" key="1">
    <source>
        <dbReference type="EMBL" id="MBB6050745.1"/>
    </source>
</evidence>
<dbReference type="Proteomes" id="UP000520814">
    <property type="component" value="Unassembled WGS sequence"/>
</dbReference>
<comment type="caution">
    <text evidence="1">The sequence shown here is derived from an EMBL/GenBank/DDBJ whole genome shotgun (WGS) entry which is preliminary data.</text>
</comment>
<dbReference type="EMBL" id="JACHGW010000002">
    <property type="protein sequence ID" value="MBB6050745.1"/>
    <property type="molecule type" value="Genomic_DNA"/>
</dbReference>
<gene>
    <name evidence="1" type="ORF">HNQ39_002536</name>
</gene>